<proteinExistence type="predicted"/>
<dbReference type="AlphaFoldDB" id="A0A1S3GZM9"/>
<organism evidence="2 3">
    <name type="scientific">Lingula anatina</name>
    <name type="common">Brachiopod</name>
    <name type="synonym">Lingula unguis</name>
    <dbReference type="NCBI Taxonomy" id="7574"/>
    <lineage>
        <taxon>Eukaryota</taxon>
        <taxon>Metazoa</taxon>
        <taxon>Spiralia</taxon>
        <taxon>Lophotrochozoa</taxon>
        <taxon>Brachiopoda</taxon>
        <taxon>Linguliformea</taxon>
        <taxon>Lingulata</taxon>
        <taxon>Lingulida</taxon>
        <taxon>Linguloidea</taxon>
        <taxon>Lingulidae</taxon>
        <taxon>Lingula</taxon>
    </lineage>
</organism>
<evidence type="ECO:0000313" key="3">
    <source>
        <dbReference type="RefSeq" id="XP_013379132.1"/>
    </source>
</evidence>
<name>A0A1S3GZM9_LINAN</name>
<dbReference type="PANTHER" id="PTHR15034:SF5">
    <property type="entry name" value="DEATH DOMAIN-CONTAINING PROTEIN CRADD"/>
    <property type="match status" value="1"/>
</dbReference>
<dbReference type="GO" id="GO:0042981">
    <property type="term" value="P:regulation of apoptotic process"/>
    <property type="evidence" value="ECO:0007669"/>
    <property type="project" value="InterPro"/>
</dbReference>
<dbReference type="InterPro" id="IPR037939">
    <property type="entry name" value="CRADD"/>
</dbReference>
<dbReference type="SUPFAM" id="SSF47986">
    <property type="entry name" value="DEATH domain"/>
    <property type="match status" value="1"/>
</dbReference>
<reference evidence="3" key="1">
    <citation type="submission" date="2025-08" db="UniProtKB">
        <authorList>
            <consortium name="RefSeq"/>
        </authorList>
    </citation>
    <scope>IDENTIFICATION</scope>
    <source>
        <tissue evidence="3">Gonads</tissue>
    </source>
</reference>
<feature type="domain" description="CARD" evidence="1">
    <location>
        <begin position="1"/>
        <end position="110"/>
    </location>
</feature>
<dbReference type="GO" id="GO:0070513">
    <property type="term" value="F:death domain binding"/>
    <property type="evidence" value="ECO:0007669"/>
    <property type="project" value="InterPro"/>
</dbReference>
<evidence type="ECO:0000259" key="1">
    <source>
        <dbReference type="PROSITE" id="PS50209"/>
    </source>
</evidence>
<gene>
    <name evidence="3" type="primary">LOC106150713</name>
</gene>
<evidence type="ECO:0000313" key="2">
    <source>
        <dbReference type="Proteomes" id="UP000085678"/>
    </source>
</evidence>
<sequence>MKHHQKRALKQHMELLVSNITTPCLSYLLDKLIQEDIITDREKEYVRSKPSTGGTEEVERAAAAARVVSPEQTRTLLSILLTKEKRAFQCLCRCLEKNGQGFLAEQLKRS</sequence>
<dbReference type="PROSITE" id="PS50209">
    <property type="entry name" value="CARD"/>
    <property type="match status" value="1"/>
</dbReference>
<dbReference type="RefSeq" id="XP_013379132.1">
    <property type="nucleotide sequence ID" value="XM_013523678.2"/>
</dbReference>
<dbReference type="PANTHER" id="PTHR15034">
    <property type="entry name" value="DEATH DOMAIN-CONTAINING PROTEIN CRADD"/>
    <property type="match status" value="1"/>
</dbReference>
<dbReference type="CDD" id="cd01671">
    <property type="entry name" value="CARD"/>
    <property type="match status" value="1"/>
</dbReference>
<dbReference type="Proteomes" id="UP000085678">
    <property type="component" value="Unplaced"/>
</dbReference>
<dbReference type="GO" id="GO:0002020">
    <property type="term" value="F:protease binding"/>
    <property type="evidence" value="ECO:0007669"/>
    <property type="project" value="InterPro"/>
</dbReference>
<dbReference type="GeneID" id="106150713"/>
<dbReference type="KEGG" id="lak:106150713"/>
<dbReference type="Pfam" id="PF00619">
    <property type="entry name" value="CARD"/>
    <property type="match status" value="1"/>
</dbReference>
<dbReference type="InterPro" id="IPR001315">
    <property type="entry name" value="CARD"/>
</dbReference>
<dbReference type="InterPro" id="IPR011029">
    <property type="entry name" value="DEATH-like_dom_sf"/>
</dbReference>
<keyword evidence="2" id="KW-1185">Reference proteome</keyword>
<protein>
    <submittedName>
        <fullName evidence="3">Uncharacterized protein LOC106150713</fullName>
    </submittedName>
</protein>
<dbReference type="InParanoid" id="A0A1S3GZM9"/>
<accession>A0A1S3GZM9</accession>
<dbReference type="Gene3D" id="1.10.533.10">
    <property type="entry name" value="Death Domain, Fas"/>
    <property type="match status" value="1"/>
</dbReference>